<feature type="transmembrane region" description="Helical" evidence="1">
    <location>
        <begin position="122"/>
        <end position="146"/>
    </location>
</feature>
<keyword evidence="1" id="KW-0472">Membrane</keyword>
<name>A0A851GG13_9BACT</name>
<feature type="transmembrane region" description="Helical" evidence="1">
    <location>
        <begin position="86"/>
        <end position="110"/>
    </location>
</feature>
<accession>A0A851GG13</accession>
<reference evidence="2 3" key="1">
    <citation type="submission" date="2020-07" db="EMBL/GenBank/DDBJ databases">
        <title>Roseicoccus Jingziensis gen. nov., sp. nov., isolated from coastal seawater.</title>
        <authorList>
            <person name="Feng X."/>
        </authorList>
    </citation>
    <scope>NUCLEOTIDE SEQUENCE [LARGE SCALE GENOMIC DNA]</scope>
    <source>
        <strain evidence="2 3">N1E253</strain>
    </source>
</reference>
<evidence type="ECO:0000313" key="3">
    <source>
        <dbReference type="Proteomes" id="UP000557872"/>
    </source>
</evidence>
<keyword evidence="1" id="KW-1133">Transmembrane helix</keyword>
<proteinExistence type="predicted"/>
<feature type="transmembrane region" description="Helical" evidence="1">
    <location>
        <begin position="40"/>
        <end position="60"/>
    </location>
</feature>
<gene>
    <name evidence="2" type="ORF">HW115_11055</name>
</gene>
<protein>
    <submittedName>
        <fullName evidence="2">Uncharacterized protein</fullName>
    </submittedName>
</protein>
<dbReference type="EMBL" id="JACBAZ010000004">
    <property type="protein sequence ID" value="NWK56149.1"/>
    <property type="molecule type" value="Genomic_DNA"/>
</dbReference>
<keyword evidence="3" id="KW-1185">Reference proteome</keyword>
<sequence>MDQEPSPYQVSQSGMSPVVVPELPPAQGTSLPKVFGIIHICYAILGGIMSLVGIASLFFIRAMVEKGGEEFQQLQPMLDAFDGMKVYIYVDAGVKWILAVMLLVAGIGLLKRKAWAPKLSQVWAVVRIVLAIGMMVWGMFVTAHFQESMVELQNESQAGIHQLSQGVGNVMNIVFVCVYPVLCLIFLSKKVVRDAMKRP</sequence>
<feature type="transmembrane region" description="Helical" evidence="1">
    <location>
        <begin position="166"/>
        <end position="187"/>
    </location>
</feature>
<dbReference type="Proteomes" id="UP000557872">
    <property type="component" value="Unassembled WGS sequence"/>
</dbReference>
<evidence type="ECO:0000313" key="2">
    <source>
        <dbReference type="EMBL" id="NWK56149.1"/>
    </source>
</evidence>
<dbReference type="AlphaFoldDB" id="A0A851GG13"/>
<organism evidence="2 3">
    <name type="scientific">Oceaniferula marina</name>
    <dbReference type="NCBI Taxonomy" id="2748318"/>
    <lineage>
        <taxon>Bacteria</taxon>
        <taxon>Pseudomonadati</taxon>
        <taxon>Verrucomicrobiota</taxon>
        <taxon>Verrucomicrobiia</taxon>
        <taxon>Verrucomicrobiales</taxon>
        <taxon>Verrucomicrobiaceae</taxon>
        <taxon>Oceaniferula</taxon>
    </lineage>
</organism>
<comment type="caution">
    <text evidence="2">The sequence shown here is derived from an EMBL/GenBank/DDBJ whole genome shotgun (WGS) entry which is preliminary data.</text>
</comment>
<keyword evidence="1" id="KW-0812">Transmembrane</keyword>
<evidence type="ECO:0000256" key="1">
    <source>
        <dbReference type="SAM" id="Phobius"/>
    </source>
</evidence>
<dbReference type="RefSeq" id="WP_178932854.1">
    <property type="nucleotide sequence ID" value="NZ_JACBAZ010000004.1"/>
</dbReference>